<dbReference type="Proteomes" id="UP000823823">
    <property type="component" value="Unassembled WGS sequence"/>
</dbReference>
<comment type="cofactor">
    <cofactor evidence="1">
        <name>pyridoxal 5'-phosphate</name>
        <dbReference type="ChEBI" id="CHEBI:597326"/>
    </cofactor>
</comment>
<dbReference type="GO" id="GO:0008483">
    <property type="term" value="F:transaminase activity"/>
    <property type="evidence" value="ECO:0007669"/>
    <property type="project" value="UniProtKB-KW"/>
</dbReference>
<evidence type="ECO:0000256" key="5">
    <source>
        <dbReference type="ARBA" id="ARBA00037974"/>
    </source>
</evidence>
<organism evidence="7 8">
    <name type="scientific">Candidatus Brachybacterium merdavium</name>
    <dbReference type="NCBI Taxonomy" id="2838513"/>
    <lineage>
        <taxon>Bacteria</taxon>
        <taxon>Bacillati</taxon>
        <taxon>Actinomycetota</taxon>
        <taxon>Actinomycetes</taxon>
        <taxon>Micrococcales</taxon>
        <taxon>Dermabacteraceae</taxon>
        <taxon>Brachybacterium</taxon>
    </lineage>
</organism>
<accession>A0A9D2LDI3</accession>
<proteinExistence type="inferred from homology"/>
<dbReference type="Pfam" id="PF00155">
    <property type="entry name" value="Aminotran_1_2"/>
    <property type="match status" value="1"/>
</dbReference>
<dbReference type="CDD" id="cd00609">
    <property type="entry name" value="AAT_like"/>
    <property type="match status" value="1"/>
</dbReference>
<dbReference type="InterPro" id="IPR015424">
    <property type="entry name" value="PyrdxlP-dep_Trfase"/>
</dbReference>
<dbReference type="EC" id="4.4.1.13" evidence="2"/>
<sequence>MPTFEELDAITLADLQATGATKWSRGSDLIGAFVAEMDFGIAAPITRRLHREVDRAAFGYLPRDLKAEMREATTAFLRERTGWEVDPRDVHEIPDVIAVLQAVMDSFTRPGAKIIVPTPAYMPFLSVPGLRGREVIEVEMLTDTDGTYRYDLAGIEAAFDAGGELLVLCNPHNPTGRVFTRGELEEVAALVDRKGGRVFSDEIWMPLTLSGDHLPYADLSETAASHTITAVAASKAFNLPGLKCAQLITSSLADRTHWERVGHMPMHGAANLGVAATSTAYAEGGPWLDDIRSYLRRNRDRLIELVDQLLPRAQLTTMEGTYIAWLDLRDYAVEGSMRAFLRDHAGVECTDGTECGTAWGGFIRFVYATPRPLMTEAITRIARALDDATR</sequence>
<dbReference type="InterPro" id="IPR015422">
    <property type="entry name" value="PyrdxlP-dep_Trfase_small"/>
</dbReference>
<evidence type="ECO:0000256" key="4">
    <source>
        <dbReference type="ARBA" id="ARBA00023239"/>
    </source>
</evidence>
<keyword evidence="3" id="KW-0663">Pyridoxal phosphate</keyword>
<comment type="similarity">
    <text evidence="5">Belongs to the class-II pyridoxal-phosphate-dependent aminotransferase family. MalY/PatB cystathionine beta-lyase subfamily.</text>
</comment>
<feature type="domain" description="Aminotransferase class I/classII large" evidence="6">
    <location>
        <begin position="54"/>
        <end position="381"/>
    </location>
</feature>
<reference evidence="7" key="2">
    <citation type="submission" date="2021-04" db="EMBL/GenBank/DDBJ databases">
        <authorList>
            <person name="Gilroy R."/>
        </authorList>
    </citation>
    <scope>NUCLEOTIDE SEQUENCE</scope>
    <source>
        <strain evidence="7">ChiHjej13B12-24818</strain>
    </source>
</reference>
<keyword evidence="7" id="KW-0808">Transferase</keyword>
<name>A0A9D2LDI3_9MICO</name>
<dbReference type="InterPro" id="IPR004839">
    <property type="entry name" value="Aminotransferase_I/II_large"/>
</dbReference>
<dbReference type="InterPro" id="IPR015421">
    <property type="entry name" value="PyrdxlP-dep_Trfase_major"/>
</dbReference>
<keyword evidence="7" id="KW-0032">Aminotransferase</keyword>
<evidence type="ECO:0000256" key="1">
    <source>
        <dbReference type="ARBA" id="ARBA00001933"/>
    </source>
</evidence>
<evidence type="ECO:0000313" key="7">
    <source>
        <dbReference type="EMBL" id="HJB10315.1"/>
    </source>
</evidence>
<dbReference type="SUPFAM" id="SSF53383">
    <property type="entry name" value="PLP-dependent transferases"/>
    <property type="match status" value="1"/>
</dbReference>
<dbReference type="PANTHER" id="PTHR43525">
    <property type="entry name" value="PROTEIN MALY"/>
    <property type="match status" value="1"/>
</dbReference>
<evidence type="ECO:0000256" key="2">
    <source>
        <dbReference type="ARBA" id="ARBA00012224"/>
    </source>
</evidence>
<dbReference type="GO" id="GO:0030170">
    <property type="term" value="F:pyridoxal phosphate binding"/>
    <property type="evidence" value="ECO:0007669"/>
    <property type="project" value="InterPro"/>
</dbReference>
<comment type="caution">
    <text evidence="7">The sequence shown here is derived from an EMBL/GenBank/DDBJ whole genome shotgun (WGS) entry which is preliminary data.</text>
</comment>
<reference evidence="7" key="1">
    <citation type="journal article" date="2021" name="PeerJ">
        <title>Extensive microbial diversity within the chicken gut microbiome revealed by metagenomics and culture.</title>
        <authorList>
            <person name="Gilroy R."/>
            <person name="Ravi A."/>
            <person name="Getino M."/>
            <person name="Pursley I."/>
            <person name="Horton D.L."/>
            <person name="Alikhan N.F."/>
            <person name="Baker D."/>
            <person name="Gharbi K."/>
            <person name="Hall N."/>
            <person name="Watson M."/>
            <person name="Adriaenssens E.M."/>
            <person name="Foster-Nyarko E."/>
            <person name="Jarju S."/>
            <person name="Secka A."/>
            <person name="Antonio M."/>
            <person name="Oren A."/>
            <person name="Chaudhuri R.R."/>
            <person name="La Ragione R."/>
            <person name="Hildebrand F."/>
            <person name="Pallen M.J."/>
        </authorList>
    </citation>
    <scope>NUCLEOTIDE SEQUENCE</scope>
    <source>
        <strain evidence="7">ChiHjej13B12-24818</strain>
    </source>
</reference>
<protein>
    <recommendedName>
        <fullName evidence="2">cysteine-S-conjugate beta-lyase</fullName>
        <ecNumber evidence="2">4.4.1.13</ecNumber>
    </recommendedName>
</protein>
<evidence type="ECO:0000313" key="8">
    <source>
        <dbReference type="Proteomes" id="UP000823823"/>
    </source>
</evidence>
<gene>
    <name evidence="7" type="ORF">H9786_07255</name>
</gene>
<dbReference type="PANTHER" id="PTHR43525:SF2">
    <property type="entry name" value="CYSTATHIONINE BETA-LYASE-RELATED"/>
    <property type="match status" value="1"/>
</dbReference>
<keyword evidence="4" id="KW-0456">Lyase</keyword>
<dbReference type="GO" id="GO:0047804">
    <property type="term" value="F:cysteine-S-conjugate beta-lyase activity"/>
    <property type="evidence" value="ECO:0007669"/>
    <property type="project" value="UniProtKB-EC"/>
</dbReference>
<evidence type="ECO:0000256" key="3">
    <source>
        <dbReference type="ARBA" id="ARBA00022898"/>
    </source>
</evidence>
<dbReference type="EMBL" id="DWZH01000053">
    <property type="protein sequence ID" value="HJB10315.1"/>
    <property type="molecule type" value="Genomic_DNA"/>
</dbReference>
<evidence type="ECO:0000259" key="6">
    <source>
        <dbReference type="Pfam" id="PF00155"/>
    </source>
</evidence>
<dbReference type="InterPro" id="IPR051798">
    <property type="entry name" value="Class-II_PLP-Dep_Aminotrans"/>
</dbReference>
<dbReference type="Gene3D" id="3.40.640.10">
    <property type="entry name" value="Type I PLP-dependent aspartate aminotransferase-like (Major domain)"/>
    <property type="match status" value="1"/>
</dbReference>
<dbReference type="Gene3D" id="3.90.1150.10">
    <property type="entry name" value="Aspartate Aminotransferase, domain 1"/>
    <property type="match status" value="1"/>
</dbReference>
<dbReference type="AlphaFoldDB" id="A0A9D2LDI3"/>